<evidence type="ECO:0000313" key="3">
    <source>
        <dbReference type="Proteomes" id="UP000193067"/>
    </source>
</evidence>
<dbReference type="STRING" id="1353009.A0A1Y2IMP0"/>
<gene>
    <name evidence="2" type="ORF">PYCCODRAFT_1390006</name>
</gene>
<sequence length="937" mass="108600">MMQIVRAAAEDARFAAQYHWVPNATYWQPPPPGPTPSIDLQERIRVYTDSFNSNAALEEYEKICASPRNPADGPEVEYAICSLLLWSDATHLTSFGSASLWPIYLYLGNLSKYIRGMPTEFAVHHLAYIPSIPDGLRDYYQTVYGTSISDDVLTFCKRELMQRVWLLLLDDDFLEAYKHGILVVCGDGVTRRIFPRIFTYSADYPEKILLTALKPLSKHPCPRCLVSHEDLCNAGTTSDDLERQRNQRIDTPRLRRDIQQARKLVFEKGRSLNSKKVKDILDPCSLNPVQVRRAPLRYSEHHTQFGVNFYELFVPDLMHEFELGVWKGTFKHLMRLLAAQGADTLQEFNRRMRLMPPFGRDTVRKFWSDVSTRKQLAARDYEDFLIVIIPAFEGLLPLRDDETVADMLFELANWHALAKLRLHTEITVSLFRDATKHMTEAMRQFANVTCQRWETHELEKETAARVRRQEKAGNNTLTPPQRDPKIVRFNVLNTYKYHSLPDYPDAIETTGTLDNYNTQVGELEHRHAKRYYARTNKIQFAMQIASHQRRASLLRAFRQSDPDYLPRRERLRKQRLAPGRDVKKAPEVANNHRLAPELEDPLPPTDPHDHYAISQSRKLPIRIHDWLAHHDDDPATVDFIPTLREHLLSRMLDPNPDPDDADYTDEQMDGIEIEKDRLYRHKQLRINYTTYDMRRNQDVINPHRQRDIMLLAQANGQLEDTGESDDSHPYWYARVLDIFHANVRYVGPGATRAMRKWQQMDFVWVRWFVRDPDHLGGFQERRLPRLHFLEADNSEMGDLFGFVDPNDILRAAYILPGFEHGTTNRLLGCSKLARTTADNDEDYEYYYACIFADRDMYMRFLGGGVGHRGIGVSLAASKKSAHRTKPAGSAEDLLEAAMRTTYPKGQKYSRTAKTRSITTVYIQRPAMLPPLALKLLR</sequence>
<organism evidence="2 3">
    <name type="scientific">Trametes coccinea (strain BRFM310)</name>
    <name type="common">Pycnoporus coccineus</name>
    <dbReference type="NCBI Taxonomy" id="1353009"/>
    <lineage>
        <taxon>Eukaryota</taxon>
        <taxon>Fungi</taxon>
        <taxon>Dikarya</taxon>
        <taxon>Basidiomycota</taxon>
        <taxon>Agaricomycotina</taxon>
        <taxon>Agaricomycetes</taxon>
        <taxon>Polyporales</taxon>
        <taxon>Polyporaceae</taxon>
        <taxon>Trametes</taxon>
    </lineage>
</organism>
<dbReference type="EMBL" id="KZ084105">
    <property type="protein sequence ID" value="OSD02376.1"/>
    <property type="molecule type" value="Genomic_DNA"/>
</dbReference>
<name>A0A1Y2IMP0_TRAC3</name>
<accession>A0A1Y2IMP0</accession>
<dbReference type="Pfam" id="PF18759">
    <property type="entry name" value="Plavaka"/>
    <property type="match status" value="1"/>
</dbReference>
<keyword evidence="3" id="KW-1185">Reference proteome</keyword>
<reference evidence="2 3" key="1">
    <citation type="journal article" date="2015" name="Biotechnol. Biofuels">
        <title>Enhanced degradation of softwood versus hardwood by the white-rot fungus Pycnoporus coccineus.</title>
        <authorList>
            <person name="Couturier M."/>
            <person name="Navarro D."/>
            <person name="Chevret D."/>
            <person name="Henrissat B."/>
            <person name="Piumi F."/>
            <person name="Ruiz-Duenas F.J."/>
            <person name="Martinez A.T."/>
            <person name="Grigoriev I.V."/>
            <person name="Riley R."/>
            <person name="Lipzen A."/>
            <person name="Berrin J.G."/>
            <person name="Master E.R."/>
            <person name="Rosso M.N."/>
        </authorList>
    </citation>
    <scope>NUCLEOTIDE SEQUENCE [LARGE SCALE GENOMIC DNA]</scope>
    <source>
        <strain evidence="2 3">BRFM310</strain>
    </source>
</reference>
<feature type="region of interest" description="Disordered" evidence="1">
    <location>
        <begin position="566"/>
        <end position="590"/>
    </location>
</feature>
<dbReference type="OrthoDB" id="2687259at2759"/>
<protein>
    <submittedName>
        <fullName evidence="2">Uncharacterized protein</fullName>
    </submittedName>
</protein>
<dbReference type="AlphaFoldDB" id="A0A1Y2IMP0"/>
<dbReference type="Proteomes" id="UP000193067">
    <property type="component" value="Unassembled WGS sequence"/>
</dbReference>
<dbReference type="InterPro" id="IPR041078">
    <property type="entry name" value="Plavaka"/>
</dbReference>
<evidence type="ECO:0000256" key="1">
    <source>
        <dbReference type="SAM" id="MobiDB-lite"/>
    </source>
</evidence>
<evidence type="ECO:0000313" key="2">
    <source>
        <dbReference type="EMBL" id="OSD02376.1"/>
    </source>
</evidence>
<proteinExistence type="predicted"/>